<dbReference type="PANTHER" id="PTHR46767">
    <property type="entry name" value="LIM DOMAIN ONLY PROTEIN 7"/>
    <property type="match status" value="1"/>
</dbReference>
<dbReference type="GO" id="GO:0046872">
    <property type="term" value="F:metal ion binding"/>
    <property type="evidence" value="ECO:0007669"/>
    <property type="project" value="UniProtKB-KW"/>
</dbReference>
<sequence length="1396" mass="154778">MEWRQQSAVSCELAFQEAQRWLEEVTKKQFGSKSFRVALEDGVLLCDLINTLKPGIIKRVNRLSTPIAGLDNVNVFLRACEKLGLNEAQLFHPGDLQDVSTRVTVRREETSRRLKNVLITIYWLGRKAQSDPFYTGPQLNLKAFEGLLGTALSKALEESVQSKSSVRDSGYAEGWFSDREDLFSLKQSGYQREDSVESLDSVESRTLSVASDYTLRAGSEGCSSDAEAEHCFRMAEGSKSDAPIRERVHVPSALRKKRQEYQQGNRSHAGNLTSESGRGLYHDLPPNSAFLQWASSYQCDTDSDEDRREPDLVQDDLASRRFSSVTSVAPVNFAIPLKPLGPRVASMVTPSARKSWLTLSDASRLAVVPPQRSNQRELSIPSQNGWTDFESATLEEEFLQRALNTGTSDSDEDREYADPVLEDVYARRVLVSEHQTSVSAVSDKFLPKYWTPEEDLHVKKIRIGSQRRPWYKKMQGFRSKSMGDITLEPIPQESDNCSSFDPLGSHHVHQRSVGEVTLEPSAIQRVQQEQLQSIRDRIKESEAKWHEDLNRWKNRRRSANFDLHRKHEEREQIELTTDGGGASAIRTAQLTGVPEESSNMPGPMSDAGSSVSSTAWSTTLASPFTNGTSFALTKGTDAEMTDSSGEFFTPPAAVVSEPSSLTSQATGDPDLYEQQGPDFSHRAILLESFYAGGARISATLPRGFRRSEGSSRLSTGVTPRPFGTKPSKVSSLPRAYSMDDSHKSLISGNGDNSIIPSFLSGQGKVTASVDKGHSRSSTHPINPKKEEDERRDRRSSAPPINCFVTKVTMAASNMQTSSPVVAEIRDVKVRQSEMRVCLNQKPNSGRDFGFKAHWDSTGACVKSVQAGSPAESCGLLMGDEIVALGGYRVAEMNYEQFKGRMDTAQQKGTLLMDILRHGQNGWGSDHPSLPYKSHKTINLTSANSTLIGRPEHYVSVSTTSPVETVVKTQVNAKPTNGVLSKTVNGRSQDNPVALRNTGGSESAISDLQVPSISTTSSRWSWDHEEERRRQEKWQMEQERLLQEKYRRDQEKLEEEWRRAQQEVYGEEHSGTEEQRCPDVLSNGNTTYISPSSFNQFIATTSVASSQNADKVGETQNRQTAVQTAARQHSLKAEVECDSTTKSPCSEESYGFAKLTVSDRTKSKSTPALQGLHKQDAKGSGKKKGQLSQTEKERLQILEEMRKKTQLLTDNSWIRQRNASFNKEPITVGTSVRRYESLDNLLTTNSWSRQSHTSSITSRPHSALGHTGTYRSGRSSLSPGSAIFSTGLKQSSNVPTPPITTTPELSGPESCPNSQQRGRLVSGRRMCSRCEQPLGKGAAMVIDSLELCFHFFFLGCVSCRTDLGRGAESGAHVRVRHRQLFCNSCYSRIRVCSSISN</sequence>
<evidence type="ECO:0000259" key="7">
    <source>
        <dbReference type="PROSITE" id="PS50021"/>
    </source>
</evidence>
<gene>
    <name evidence="10" type="primary">LOC109052899</name>
</gene>
<dbReference type="RefSeq" id="XP_042613602.1">
    <property type="nucleotide sequence ID" value="XM_042757668.1"/>
</dbReference>
<keyword evidence="2 4" id="KW-0862">Zinc</keyword>
<feature type="coiled-coil region" evidence="5">
    <location>
        <begin position="1023"/>
        <end position="1062"/>
    </location>
</feature>
<feature type="domain" description="LIM zinc-binding" evidence="8">
    <location>
        <begin position="1324"/>
        <end position="1391"/>
    </location>
</feature>
<feature type="region of interest" description="Disordered" evidence="6">
    <location>
        <begin position="256"/>
        <end position="281"/>
    </location>
</feature>
<dbReference type="GO" id="GO:0030155">
    <property type="term" value="P:regulation of cell adhesion"/>
    <property type="evidence" value="ECO:0007669"/>
    <property type="project" value="InterPro"/>
</dbReference>
<dbReference type="Pfam" id="PF15949">
    <property type="entry name" value="DUF4757"/>
    <property type="match status" value="1"/>
</dbReference>
<name>A0A9Q9Y4P9_CYPCA</name>
<evidence type="ECO:0000256" key="1">
    <source>
        <dbReference type="ARBA" id="ARBA00022723"/>
    </source>
</evidence>
<dbReference type="GeneID" id="109052899"/>
<dbReference type="SMART" id="SM00228">
    <property type="entry name" value="PDZ"/>
    <property type="match status" value="1"/>
</dbReference>
<protein>
    <submittedName>
        <fullName evidence="10">LIM domain only protein 7-like isoform X9</fullName>
    </submittedName>
</protein>
<feature type="compositionally biased region" description="Polar residues" evidence="6">
    <location>
        <begin position="261"/>
        <end position="276"/>
    </location>
</feature>
<dbReference type="Pfam" id="PF00307">
    <property type="entry name" value="CH"/>
    <property type="match status" value="1"/>
</dbReference>
<organism evidence="10">
    <name type="scientific">Cyprinus carpio</name>
    <name type="common">Common carp</name>
    <dbReference type="NCBI Taxonomy" id="7962"/>
    <lineage>
        <taxon>Eukaryota</taxon>
        <taxon>Metazoa</taxon>
        <taxon>Chordata</taxon>
        <taxon>Craniata</taxon>
        <taxon>Vertebrata</taxon>
        <taxon>Euteleostomi</taxon>
        <taxon>Actinopterygii</taxon>
        <taxon>Neopterygii</taxon>
        <taxon>Teleostei</taxon>
        <taxon>Ostariophysi</taxon>
        <taxon>Cypriniformes</taxon>
        <taxon>Cyprinidae</taxon>
        <taxon>Cyprininae</taxon>
        <taxon>Cyprinus</taxon>
    </lineage>
</organism>
<feature type="compositionally biased region" description="Polar residues" evidence="6">
    <location>
        <begin position="1246"/>
        <end position="1259"/>
    </location>
</feature>
<evidence type="ECO:0000313" key="10">
    <source>
        <dbReference type="RefSeq" id="XP_042613602.1"/>
    </source>
</evidence>
<evidence type="ECO:0000256" key="4">
    <source>
        <dbReference type="PROSITE-ProRule" id="PRU00125"/>
    </source>
</evidence>
<dbReference type="PROSITE" id="PS50106">
    <property type="entry name" value="PDZ"/>
    <property type="match status" value="1"/>
</dbReference>
<reference evidence="10" key="1">
    <citation type="submission" date="2025-08" db="UniProtKB">
        <authorList>
            <consortium name="RefSeq"/>
        </authorList>
    </citation>
    <scope>IDENTIFICATION</scope>
    <source>
        <tissue evidence="10">Muscle</tissue>
    </source>
</reference>
<dbReference type="InterPro" id="IPR001478">
    <property type="entry name" value="PDZ"/>
</dbReference>
<keyword evidence="5" id="KW-0175">Coiled coil</keyword>
<feature type="domain" description="Calponin-homology (CH)" evidence="7">
    <location>
        <begin position="12"/>
        <end position="129"/>
    </location>
</feature>
<evidence type="ECO:0000256" key="2">
    <source>
        <dbReference type="ARBA" id="ARBA00022833"/>
    </source>
</evidence>
<evidence type="ECO:0000256" key="5">
    <source>
        <dbReference type="SAM" id="Coils"/>
    </source>
</evidence>
<feature type="compositionally biased region" description="Basic and acidic residues" evidence="6">
    <location>
        <begin position="783"/>
        <end position="795"/>
    </location>
</feature>
<feature type="compositionally biased region" description="Polar residues" evidence="6">
    <location>
        <begin position="657"/>
        <end position="666"/>
    </location>
</feature>
<evidence type="ECO:0000256" key="3">
    <source>
        <dbReference type="ARBA" id="ARBA00023038"/>
    </source>
</evidence>
<dbReference type="InterPro" id="IPR029978">
    <property type="entry name" value="LMO-7"/>
</dbReference>
<dbReference type="SMART" id="SM00033">
    <property type="entry name" value="CH"/>
    <property type="match status" value="1"/>
</dbReference>
<evidence type="ECO:0000256" key="6">
    <source>
        <dbReference type="SAM" id="MobiDB-lite"/>
    </source>
</evidence>
<dbReference type="Proteomes" id="UP001155660">
    <property type="component" value="Chromosome A1"/>
</dbReference>
<dbReference type="InterPro" id="IPR001715">
    <property type="entry name" value="CH_dom"/>
</dbReference>
<dbReference type="PROSITE" id="PS50021">
    <property type="entry name" value="CH"/>
    <property type="match status" value="1"/>
</dbReference>
<dbReference type="GO" id="GO:0023051">
    <property type="term" value="P:regulation of signaling"/>
    <property type="evidence" value="ECO:0007669"/>
    <property type="project" value="InterPro"/>
</dbReference>
<keyword evidence="3 4" id="KW-0440">LIM domain</keyword>
<feature type="region of interest" description="Disordered" evidence="6">
    <location>
        <begin position="1158"/>
        <end position="1190"/>
    </location>
</feature>
<accession>A0A9Q9Y4P9</accession>
<dbReference type="PANTHER" id="PTHR46767:SF2">
    <property type="entry name" value="LIM DOMAIN 7B"/>
    <property type="match status" value="1"/>
</dbReference>
<dbReference type="OrthoDB" id="15627at2759"/>
<feature type="region of interest" description="Disordered" evidence="6">
    <location>
        <begin position="702"/>
        <end position="736"/>
    </location>
</feature>
<keyword evidence="1 4" id="KW-0479">Metal-binding</keyword>
<dbReference type="PROSITE" id="PS50023">
    <property type="entry name" value="LIM_DOMAIN_2"/>
    <property type="match status" value="1"/>
</dbReference>
<evidence type="ECO:0000259" key="9">
    <source>
        <dbReference type="PROSITE" id="PS50106"/>
    </source>
</evidence>
<evidence type="ECO:0000259" key="8">
    <source>
        <dbReference type="PROSITE" id="PS50023"/>
    </source>
</evidence>
<dbReference type="SMR" id="A0A9Q9Y4P9"/>
<proteinExistence type="predicted"/>
<feature type="region of interest" description="Disordered" evidence="6">
    <location>
        <begin position="1246"/>
        <end position="1316"/>
    </location>
</feature>
<feature type="compositionally biased region" description="Polar residues" evidence="6">
    <location>
        <begin position="1268"/>
        <end position="1293"/>
    </location>
</feature>
<feature type="region of interest" description="Disordered" evidence="6">
    <location>
        <begin position="765"/>
        <end position="799"/>
    </location>
</feature>
<dbReference type="InterPro" id="IPR001781">
    <property type="entry name" value="Znf_LIM"/>
</dbReference>
<feature type="domain" description="PDZ" evidence="9">
    <location>
        <begin position="835"/>
        <end position="916"/>
    </location>
</feature>
<feature type="region of interest" description="Disordered" evidence="6">
    <location>
        <begin position="640"/>
        <end position="674"/>
    </location>
</feature>
<dbReference type="InterPro" id="IPR031865">
    <property type="entry name" value="DUF4757"/>
</dbReference>
<dbReference type="FunFam" id="1.10.418.10:FF:000038">
    <property type="entry name" value="LIM and calponin homology domains-containing protein 1"/>
    <property type="match status" value="1"/>
</dbReference>